<name>A0ACC3SY30_LIPKO</name>
<evidence type="ECO:0000313" key="2">
    <source>
        <dbReference type="Proteomes" id="UP001433508"/>
    </source>
</evidence>
<gene>
    <name evidence="1" type="ORF">V1525DRAFT_451450</name>
</gene>
<dbReference type="EMBL" id="MU971393">
    <property type="protein sequence ID" value="KAK9236195.1"/>
    <property type="molecule type" value="Genomic_DNA"/>
</dbReference>
<dbReference type="Proteomes" id="UP001433508">
    <property type="component" value="Unassembled WGS sequence"/>
</dbReference>
<organism evidence="1 2">
    <name type="scientific">Lipomyces kononenkoae</name>
    <name type="common">Yeast</name>
    <dbReference type="NCBI Taxonomy" id="34357"/>
    <lineage>
        <taxon>Eukaryota</taxon>
        <taxon>Fungi</taxon>
        <taxon>Dikarya</taxon>
        <taxon>Ascomycota</taxon>
        <taxon>Saccharomycotina</taxon>
        <taxon>Lipomycetes</taxon>
        <taxon>Lipomycetales</taxon>
        <taxon>Lipomycetaceae</taxon>
        <taxon>Lipomyces</taxon>
    </lineage>
</organism>
<accession>A0ACC3SY30</accession>
<protein>
    <submittedName>
        <fullName evidence="1">Uncharacterized protein</fullName>
    </submittedName>
</protein>
<proteinExistence type="predicted"/>
<comment type="caution">
    <text evidence="1">The sequence shown here is derived from an EMBL/GenBank/DDBJ whole genome shotgun (WGS) entry which is preliminary data.</text>
</comment>
<sequence>MSMNRAPWSNVHFYDACTGATLGGFYQQGSLTEATMVWIVWNWIVRHRSSGRTIRPSSKPFVPGDYDVYSKGTVRVSDEPHSVSGREDAFREGVRARDGKCVISDVWAGFQDAHSFPLEYESLWIQDNCSRWITNMDSAVESSKINSLQNGLLMSENLHTVFDQYLFSVNPDVEILDPICRDPDSPDHVSDDVLRWHFRQCTDFPAGTDMMATLRTELYGKERLEMELESRLRFIPGEG</sequence>
<reference evidence="2" key="1">
    <citation type="journal article" date="2024" name="Front. Bioeng. Biotechnol.">
        <title>Genome-scale model development and genomic sequencing of the oleaginous clade Lipomyces.</title>
        <authorList>
            <person name="Czajka J.J."/>
            <person name="Han Y."/>
            <person name="Kim J."/>
            <person name="Mondo S.J."/>
            <person name="Hofstad B.A."/>
            <person name="Robles A."/>
            <person name="Haridas S."/>
            <person name="Riley R."/>
            <person name="LaButti K."/>
            <person name="Pangilinan J."/>
            <person name="Andreopoulos W."/>
            <person name="Lipzen A."/>
            <person name="Yan J."/>
            <person name="Wang M."/>
            <person name="Ng V."/>
            <person name="Grigoriev I.V."/>
            <person name="Spatafora J.W."/>
            <person name="Magnuson J.K."/>
            <person name="Baker S.E."/>
            <person name="Pomraning K.R."/>
        </authorList>
    </citation>
    <scope>NUCLEOTIDE SEQUENCE [LARGE SCALE GENOMIC DNA]</scope>
    <source>
        <strain evidence="2">CBS 7786</strain>
    </source>
</reference>
<evidence type="ECO:0000313" key="1">
    <source>
        <dbReference type="EMBL" id="KAK9236195.1"/>
    </source>
</evidence>
<keyword evidence="2" id="KW-1185">Reference proteome</keyword>